<evidence type="ECO:0000256" key="4">
    <source>
        <dbReference type="ARBA" id="ARBA00022989"/>
    </source>
</evidence>
<keyword evidence="2" id="KW-0813">Transport</keyword>
<organism evidence="7 8">
    <name type="scientific">Glycine soja</name>
    <name type="common">Wild soybean</name>
    <dbReference type="NCBI Taxonomy" id="3848"/>
    <lineage>
        <taxon>Eukaryota</taxon>
        <taxon>Viridiplantae</taxon>
        <taxon>Streptophyta</taxon>
        <taxon>Embryophyta</taxon>
        <taxon>Tracheophyta</taxon>
        <taxon>Spermatophyta</taxon>
        <taxon>Magnoliopsida</taxon>
        <taxon>eudicotyledons</taxon>
        <taxon>Gunneridae</taxon>
        <taxon>Pentapetalae</taxon>
        <taxon>rosids</taxon>
        <taxon>fabids</taxon>
        <taxon>Fabales</taxon>
        <taxon>Fabaceae</taxon>
        <taxon>Papilionoideae</taxon>
        <taxon>50 kb inversion clade</taxon>
        <taxon>NPAAA clade</taxon>
        <taxon>indigoferoid/millettioid clade</taxon>
        <taxon>Phaseoleae</taxon>
        <taxon>Glycine</taxon>
        <taxon>Glycine subgen. Soja</taxon>
    </lineage>
</organism>
<feature type="transmembrane region" description="Helical" evidence="6">
    <location>
        <begin position="7"/>
        <end position="25"/>
    </location>
</feature>
<proteinExistence type="predicted"/>
<dbReference type="EMBL" id="QZWG01000004">
    <property type="protein sequence ID" value="RZC14612.1"/>
    <property type="molecule type" value="Genomic_DNA"/>
</dbReference>
<evidence type="ECO:0000256" key="6">
    <source>
        <dbReference type="SAM" id="Phobius"/>
    </source>
</evidence>
<dbReference type="Proteomes" id="UP000289340">
    <property type="component" value="Chromosome 4"/>
</dbReference>
<feature type="transmembrane region" description="Helical" evidence="6">
    <location>
        <begin position="350"/>
        <end position="376"/>
    </location>
</feature>
<comment type="caution">
    <text evidence="7">The sequence shown here is derived from an EMBL/GenBank/DDBJ whole genome shotgun (WGS) entry which is preliminary data.</text>
</comment>
<gene>
    <name evidence="7" type="ORF">D0Y65_008524</name>
</gene>
<feature type="transmembrane region" description="Helical" evidence="6">
    <location>
        <begin position="142"/>
        <end position="167"/>
    </location>
</feature>
<comment type="subcellular location">
    <subcellularLocation>
        <location evidence="1">Membrane</location>
        <topology evidence="1">Multi-pass membrane protein</topology>
    </subcellularLocation>
</comment>
<dbReference type="Pfam" id="PF07690">
    <property type="entry name" value="MFS_1"/>
    <property type="match status" value="1"/>
</dbReference>
<reference evidence="7 8" key="1">
    <citation type="submission" date="2018-09" db="EMBL/GenBank/DDBJ databases">
        <title>A high-quality reference genome of wild soybean provides a powerful tool to mine soybean genomes.</title>
        <authorList>
            <person name="Xie M."/>
            <person name="Chung C.Y.L."/>
            <person name="Li M.-W."/>
            <person name="Wong F.-L."/>
            <person name="Chan T.-F."/>
            <person name="Lam H.-M."/>
        </authorList>
    </citation>
    <scope>NUCLEOTIDE SEQUENCE [LARGE SCALE GENOMIC DNA]</scope>
    <source>
        <strain evidence="8">cv. W05</strain>
        <tissue evidence="7">Hypocotyl of etiolated seedlings</tissue>
    </source>
</reference>
<keyword evidence="8" id="KW-1185">Reference proteome</keyword>
<dbReference type="PANTHER" id="PTHR23504:SF1">
    <property type="entry name" value="GH21943P-RELATED"/>
    <property type="match status" value="1"/>
</dbReference>
<dbReference type="Gene3D" id="1.20.1250.20">
    <property type="entry name" value="MFS general substrate transporter like domains"/>
    <property type="match status" value="1"/>
</dbReference>
<evidence type="ECO:0000313" key="8">
    <source>
        <dbReference type="Proteomes" id="UP000289340"/>
    </source>
</evidence>
<feature type="transmembrane region" description="Helical" evidence="6">
    <location>
        <begin position="45"/>
        <end position="68"/>
    </location>
</feature>
<feature type="transmembrane region" description="Helical" evidence="6">
    <location>
        <begin position="80"/>
        <end position="98"/>
    </location>
</feature>
<dbReference type="AlphaFoldDB" id="A0A445KUD3"/>
<dbReference type="CDD" id="cd17330">
    <property type="entry name" value="MFS_SLC46_TetA_like"/>
    <property type="match status" value="1"/>
</dbReference>
<dbReference type="InterPro" id="IPR011701">
    <property type="entry name" value="MFS"/>
</dbReference>
<evidence type="ECO:0000256" key="1">
    <source>
        <dbReference type="ARBA" id="ARBA00004141"/>
    </source>
</evidence>
<dbReference type="GO" id="GO:0022857">
    <property type="term" value="F:transmembrane transporter activity"/>
    <property type="evidence" value="ECO:0007669"/>
    <property type="project" value="InterPro"/>
</dbReference>
<keyword evidence="5 6" id="KW-0472">Membrane</keyword>
<feature type="transmembrane region" description="Helical" evidence="6">
    <location>
        <begin position="104"/>
        <end position="130"/>
    </location>
</feature>
<evidence type="ECO:0000256" key="3">
    <source>
        <dbReference type="ARBA" id="ARBA00022692"/>
    </source>
</evidence>
<dbReference type="PANTHER" id="PTHR23504">
    <property type="entry name" value="MAJOR FACILITATOR SUPERFAMILY DOMAIN-CONTAINING PROTEIN 10"/>
    <property type="match status" value="1"/>
</dbReference>
<dbReference type="InterPro" id="IPR036259">
    <property type="entry name" value="MFS_trans_sf"/>
</dbReference>
<feature type="transmembrane region" description="Helical" evidence="6">
    <location>
        <begin position="388"/>
        <end position="410"/>
    </location>
</feature>
<keyword evidence="3 6" id="KW-0812">Transmembrane</keyword>
<accession>A0A445KUD3</accession>
<evidence type="ECO:0000256" key="2">
    <source>
        <dbReference type="ARBA" id="ARBA00022448"/>
    </source>
</evidence>
<evidence type="ECO:0000256" key="5">
    <source>
        <dbReference type="ARBA" id="ARBA00023136"/>
    </source>
</evidence>
<feature type="transmembrane region" description="Helical" evidence="6">
    <location>
        <begin position="263"/>
        <end position="285"/>
    </location>
</feature>
<feature type="transmembrane region" description="Helical" evidence="6">
    <location>
        <begin position="229"/>
        <end position="251"/>
    </location>
</feature>
<dbReference type="SUPFAM" id="SSF103473">
    <property type="entry name" value="MFS general substrate transporter"/>
    <property type="match status" value="1"/>
</dbReference>
<name>A0A445KUD3_GLYSO</name>
<feature type="transmembrane region" description="Helical" evidence="6">
    <location>
        <begin position="305"/>
        <end position="329"/>
    </location>
</feature>
<keyword evidence="4 6" id="KW-1133">Transmembrane helix</keyword>
<dbReference type="GO" id="GO:0016020">
    <property type="term" value="C:membrane"/>
    <property type="evidence" value="ECO:0007669"/>
    <property type="project" value="UniProtKB-SubCell"/>
</dbReference>
<protein>
    <submittedName>
        <fullName evidence="7">Hippocampus abundant transcript-like protein 1 isoform B</fullName>
    </submittedName>
</protein>
<sequence>MDKLYGLSHLFMTVFLHNFSMFMVVPAITDVTMAALCPGQDECSLAIYITGFQQAMIGLGTLVMMPLLGNLSDKYGRKAILTLPMILTIIPVGILAYSRTKKFFYVYYVFKILISMVCEGSVPCLALAYVADNVPESGRSTVFGILSGIGSAAFVSTLIAVIGALYMQFFLRDSVIDDKHLYTPIISQGNPIISKVNGNLESKKHLLKALRSIKDLTSFLNSSLTINQAAIVAFFNSLADVGLHGSLLYFLKAQFHFDKNQFADLMVISGIAGTVSQLLLMPILAPILGETRLLSVGLFFHCVHMFLYSMAWSSLVPYASAMFSILYVFSHPCIRSIVSKEAGPHEQGKAQGCISGICSIAHIVSPLVFSPLTALFLSEKAPFDFPGFSIMCIGFASMISFVQSLMLRVAPPILN</sequence>
<evidence type="ECO:0000313" key="7">
    <source>
        <dbReference type="EMBL" id="RZC14612.1"/>
    </source>
</evidence>